<dbReference type="PANTHER" id="PTHR45713">
    <property type="entry name" value="FTP DOMAIN-CONTAINING PROTEIN"/>
    <property type="match status" value="1"/>
</dbReference>
<feature type="domain" description="F5/8 type C" evidence="2">
    <location>
        <begin position="320"/>
        <end position="437"/>
    </location>
</feature>
<feature type="chain" id="PRO_5010279195" evidence="1">
    <location>
        <begin position="25"/>
        <end position="949"/>
    </location>
</feature>
<reference evidence="3 4" key="1">
    <citation type="submission" date="2017-02" db="EMBL/GenBank/DDBJ databases">
        <title>Complete genome sequence of the cold-active Pseudoalteromonas aliena strain EH1 isolated from Arctic seawater.</title>
        <authorList>
            <person name="Kim E."/>
            <person name="Heo E."/>
            <person name="Kim H."/>
            <person name="Kim D."/>
        </authorList>
    </citation>
    <scope>NUCLEOTIDE SEQUENCE [LARGE SCALE GENOMIC DNA]</scope>
    <source>
        <strain evidence="3 4">EH1</strain>
    </source>
</reference>
<feature type="domain" description="F5/8 type C" evidence="2">
    <location>
        <begin position="784"/>
        <end position="947"/>
    </location>
</feature>
<evidence type="ECO:0000256" key="1">
    <source>
        <dbReference type="SAM" id="SignalP"/>
    </source>
</evidence>
<dbReference type="STRING" id="247523.B0W48_01360"/>
<name>A0A1Q2GU84_9GAMM</name>
<evidence type="ECO:0000313" key="4">
    <source>
        <dbReference type="Proteomes" id="UP000188243"/>
    </source>
</evidence>
<dbReference type="SUPFAM" id="SSF49785">
    <property type="entry name" value="Galactose-binding domain-like"/>
    <property type="match status" value="4"/>
</dbReference>
<proteinExistence type="predicted"/>
<dbReference type="PANTHER" id="PTHR45713:SF6">
    <property type="entry name" value="F5_8 TYPE C DOMAIN-CONTAINING PROTEIN"/>
    <property type="match status" value="1"/>
</dbReference>
<organism evidence="3 4">
    <name type="scientific">Pseudoalteromonas aliena</name>
    <dbReference type="NCBI Taxonomy" id="247523"/>
    <lineage>
        <taxon>Bacteria</taxon>
        <taxon>Pseudomonadati</taxon>
        <taxon>Pseudomonadota</taxon>
        <taxon>Gammaproteobacteria</taxon>
        <taxon>Alteromonadales</taxon>
        <taxon>Pseudoalteromonadaceae</taxon>
        <taxon>Pseudoalteromonas</taxon>
    </lineage>
</organism>
<feature type="domain" description="F5/8 type C" evidence="2">
    <location>
        <begin position="482"/>
        <end position="600"/>
    </location>
</feature>
<evidence type="ECO:0000259" key="2">
    <source>
        <dbReference type="PROSITE" id="PS50022"/>
    </source>
</evidence>
<dbReference type="PROSITE" id="PS50022">
    <property type="entry name" value="FA58C_3"/>
    <property type="match status" value="4"/>
</dbReference>
<dbReference type="InterPro" id="IPR000421">
    <property type="entry name" value="FA58C"/>
</dbReference>
<sequence length="949" mass="102144">MNTLNMFKLASTSFIAASLLSACGGGDNDPKIDNIPMVPEFTVAEVAGAMIKGAVSNADVSVTALNGSNLTIGAARSTDQNGVFLVELTSDAGFGINTIVKLNVAATDSSAMQCDALRCGDTDFAQATNATAIAGTVFSTLGHLKVPFGNKADGVEDMTLQVNALTTLATRLVELQISQGRNVSTPALMAIAQADMSALLLRVFGWQTGNTNVFTMPVVAADKLENFVKGETCENNDSGEQVCSTQFIDEATIKLSLLNASFAQFSSDENLKSVMDAAYSNLGSALEGKADPLMALRQRIFEAIKIHPLTSELGLTAESVVDLSLALFDEASSSGPLIEVTTASNLAGAVFSARNAISDAESASKAFDSNLDTKWLDHNDWLGAPSKESPSWIQVDFAQAHAVNRVFITSANDAPERDPEDFTVLGSNDGGQTWITLATIIGASFEQRLSRQEFVFTNGQKYLSYRINITKNKNNDTLVQLADIQLVGPVFTTLDHTNIVAGIASASNSIGDAENQDKAFDNDPTTKWLDHNDWQGPPTEEKPSWIQMDFTEAVAVDQLVLISANDAPARDPENFSILASSDDGATWQKLASWVGESFDARGERKAFSFTNQLAFTSYRLEVTKNKNNDGLLQIADIDFVGLEVPGQNHATVTGATYSARFSISDTEGAAQAFDSDINTKWLDHNDWKGAPTVQNPAWLQVALPQAHAVNTLSITSAGDAPERDPESFELLASNDGENWISLGAWAGESFSERSQQRIFGVANALPYTHYRLAISKNANNDGLVQIAEVGMVGPNYAFKDLTTNPSTAFSARFSIGDAESADKAFDGDTNTKWLDHNDWKGAPSTENPAWIQIDFSDPHAVSGLAITSANDAPERDPENFSLLGSNDGGESWTLVSTWVGESWDERLQRRSFDFNNGFEFLSYRLSISKNANNDGLLQIAEIELLGLDK</sequence>
<gene>
    <name evidence="3" type="ORF">B0W48_01360</name>
</gene>
<dbReference type="KEGG" id="paln:B0W48_01360"/>
<evidence type="ECO:0000313" key="3">
    <source>
        <dbReference type="EMBL" id="AQP98560.1"/>
    </source>
</evidence>
<feature type="signal peptide" evidence="1">
    <location>
        <begin position="1"/>
        <end position="24"/>
    </location>
</feature>
<keyword evidence="1" id="KW-0732">Signal</keyword>
<feature type="domain" description="F5/8 type C" evidence="2">
    <location>
        <begin position="635"/>
        <end position="750"/>
    </location>
</feature>
<dbReference type="Proteomes" id="UP000188243">
    <property type="component" value="Chromosome"/>
</dbReference>
<accession>A0A1Q2GU84</accession>
<dbReference type="Pfam" id="PF00754">
    <property type="entry name" value="F5_F8_type_C"/>
    <property type="match status" value="4"/>
</dbReference>
<dbReference type="InterPro" id="IPR008979">
    <property type="entry name" value="Galactose-bd-like_sf"/>
</dbReference>
<protein>
    <submittedName>
        <fullName evidence="3">Coagulation factor 5/8 type protein</fullName>
    </submittedName>
</protein>
<dbReference type="EMBL" id="CP019628">
    <property type="protein sequence ID" value="AQP98560.1"/>
    <property type="molecule type" value="Genomic_DNA"/>
</dbReference>
<dbReference type="Gene3D" id="2.60.120.260">
    <property type="entry name" value="Galactose-binding domain-like"/>
    <property type="match status" value="4"/>
</dbReference>
<dbReference type="RefSeq" id="WP_077535290.1">
    <property type="nucleotide sequence ID" value="NZ_CP019628.1"/>
</dbReference>
<dbReference type="AlphaFoldDB" id="A0A1Q2GU84"/>
<dbReference type="InterPro" id="IPR051941">
    <property type="entry name" value="BG_Antigen-Binding_Lectin"/>
</dbReference>